<dbReference type="GO" id="GO:0009279">
    <property type="term" value="C:cell outer membrane"/>
    <property type="evidence" value="ECO:0007669"/>
    <property type="project" value="UniProtKB-SubCell"/>
</dbReference>
<keyword evidence="7" id="KW-0406">Ion transport</keyword>
<keyword evidence="10" id="KW-0998">Cell outer membrane</keyword>
<evidence type="ECO:0000256" key="8">
    <source>
        <dbReference type="ARBA" id="ARBA00023114"/>
    </source>
</evidence>
<sequence>MKKTYLALALASLVAAGTAAAADVQIYGRVDAGLRYTSVKHGDDTLKLESGNRAHNRIGFNVTEDIGNGLKAKAYLENGFTLDDGNLDTAGQLFNRRSILALESKTWGEVGFGRMGTVHSTMAPYAIGMAKWDPFGTSYSQASIGSTFANSSRVNNGITWMSPNFSGWKGGVTYSLGDASDDTEAYTDRNHTLAAALSYQGQNFFVSTALANITQSHVASVKIGADKDSAKAKSVRQDIKDAQLYGIGGWVRVTPEARIWAAAQWQENFRTGGGISMANLGGSWFKSVEDAEENAPALSEEGVSGYSLLLGTDYVTGQHKVILGAQYFDGEYAGESDLDFQRTVFAAAYEYKLAKTVWFYVAATHSMGHGNAKSLAKENGNYKGDASELMTGFNWNF</sequence>
<evidence type="ECO:0000256" key="9">
    <source>
        <dbReference type="ARBA" id="ARBA00023136"/>
    </source>
</evidence>
<name>A0AAI9WNM7_9BURK</name>
<dbReference type="AlphaFoldDB" id="A0AAI9WNM7"/>
<keyword evidence="8" id="KW-0626">Porin</keyword>
<evidence type="ECO:0000256" key="11">
    <source>
        <dbReference type="SAM" id="SignalP"/>
    </source>
</evidence>
<dbReference type="SUPFAM" id="SSF56935">
    <property type="entry name" value="Porins"/>
    <property type="match status" value="1"/>
</dbReference>
<keyword evidence="4" id="KW-1134">Transmembrane beta strand</keyword>
<evidence type="ECO:0000313" key="13">
    <source>
        <dbReference type="EMBL" id="KAB7652220.1"/>
    </source>
</evidence>
<dbReference type="GO" id="GO:0046930">
    <property type="term" value="C:pore complex"/>
    <property type="evidence" value="ECO:0007669"/>
    <property type="project" value="UniProtKB-KW"/>
</dbReference>
<evidence type="ECO:0000256" key="10">
    <source>
        <dbReference type="ARBA" id="ARBA00023237"/>
    </source>
</evidence>
<comment type="subcellular location">
    <subcellularLocation>
        <location evidence="1">Cell outer membrane</location>
        <topology evidence="1">Multi-pass membrane protein</topology>
    </subcellularLocation>
</comment>
<keyword evidence="6 11" id="KW-0732">Signal</keyword>
<dbReference type="EMBL" id="WEHW01000005">
    <property type="protein sequence ID" value="KAB7652220.1"/>
    <property type="molecule type" value="Genomic_DNA"/>
</dbReference>
<dbReference type="Proteomes" id="UP000469462">
    <property type="component" value="Unassembled WGS sequence"/>
</dbReference>
<evidence type="ECO:0000313" key="14">
    <source>
        <dbReference type="Proteomes" id="UP000469462"/>
    </source>
</evidence>
<dbReference type="InterPro" id="IPR033900">
    <property type="entry name" value="Gram_neg_porin_domain"/>
</dbReference>
<feature type="signal peptide" evidence="11">
    <location>
        <begin position="1"/>
        <end position="21"/>
    </location>
</feature>
<dbReference type="PANTHER" id="PTHR34501:SF9">
    <property type="entry name" value="MAJOR OUTER MEMBRANE PROTEIN P.IA"/>
    <property type="match status" value="1"/>
</dbReference>
<dbReference type="RefSeq" id="WP_139688858.1">
    <property type="nucleotide sequence ID" value="NZ_WEHW01000005.1"/>
</dbReference>
<reference evidence="13 14" key="1">
    <citation type="submission" date="2019-10" db="EMBL/GenBank/DDBJ databases">
        <title>Genome diversity of Sutterella seckii.</title>
        <authorList>
            <person name="Chaplin A.V."/>
            <person name="Sokolova S.R."/>
            <person name="Mosin K.A."/>
            <person name="Ivanova E.L."/>
            <person name="Kochetkova T.O."/>
            <person name="Goltsov A.Y."/>
            <person name="Trofimov D.Y."/>
            <person name="Efimov B.A."/>
        </authorList>
    </citation>
    <scope>NUCLEOTIDE SEQUENCE [LARGE SCALE GENOMIC DNA]</scope>
    <source>
        <strain evidence="13 14">ASD3426</strain>
    </source>
</reference>
<accession>A0AAI9WNM7</accession>
<dbReference type="GO" id="GO:0015288">
    <property type="term" value="F:porin activity"/>
    <property type="evidence" value="ECO:0007669"/>
    <property type="project" value="UniProtKB-KW"/>
</dbReference>
<feature type="domain" description="Porin" evidence="12">
    <location>
        <begin position="9"/>
        <end position="366"/>
    </location>
</feature>
<keyword evidence="9" id="KW-0472">Membrane</keyword>
<comment type="caution">
    <text evidence="13">The sequence shown here is derived from an EMBL/GenBank/DDBJ whole genome shotgun (WGS) entry which is preliminary data.</text>
</comment>
<evidence type="ECO:0000256" key="7">
    <source>
        <dbReference type="ARBA" id="ARBA00023065"/>
    </source>
</evidence>
<organism evidence="13 14">
    <name type="scientific">Sutterella seckii</name>
    <dbReference type="NCBI Taxonomy" id="1944635"/>
    <lineage>
        <taxon>Bacteria</taxon>
        <taxon>Pseudomonadati</taxon>
        <taxon>Pseudomonadota</taxon>
        <taxon>Betaproteobacteria</taxon>
        <taxon>Burkholderiales</taxon>
        <taxon>Sutterellaceae</taxon>
        <taxon>Sutterella</taxon>
    </lineage>
</organism>
<evidence type="ECO:0000256" key="3">
    <source>
        <dbReference type="ARBA" id="ARBA00022448"/>
    </source>
</evidence>
<dbReference type="InterPro" id="IPR023614">
    <property type="entry name" value="Porin_dom_sf"/>
</dbReference>
<evidence type="ECO:0000256" key="5">
    <source>
        <dbReference type="ARBA" id="ARBA00022692"/>
    </source>
</evidence>
<evidence type="ECO:0000256" key="1">
    <source>
        <dbReference type="ARBA" id="ARBA00004571"/>
    </source>
</evidence>
<evidence type="ECO:0000256" key="2">
    <source>
        <dbReference type="ARBA" id="ARBA00011233"/>
    </source>
</evidence>
<keyword evidence="3" id="KW-0813">Transport</keyword>
<dbReference type="Gene3D" id="2.40.160.10">
    <property type="entry name" value="Porin"/>
    <property type="match status" value="1"/>
</dbReference>
<gene>
    <name evidence="13" type="ORF">GBM96_02775</name>
</gene>
<dbReference type="InterPro" id="IPR050298">
    <property type="entry name" value="Gram-neg_bact_OMP"/>
</dbReference>
<comment type="subunit">
    <text evidence="2">Homotrimer.</text>
</comment>
<dbReference type="GO" id="GO:0006811">
    <property type="term" value="P:monoatomic ion transport"/>
    <property type="evidence" value="ECO:0007669"/>
    <property type="project" value="UniProtKB-KW"/>
</dbReference>
<protein>
    <submittedName>
        <fullName evidence="13">Porin</fullName>
    </submittedName>
</protein>
<dbReference type="Pfam" id="PF13609">
    <property type="entry name" value="Porin_4"/>
    <property type="match status" value="1"/>
</dbReference>
<evidence type="ECO:0000259" key="12">
    <source>
        <dbReference type="Pfam" id="PF13609"/>
    </source>
</evidence>
<evidence type="ECO:0000256" key="6">
    <source>
        <dbReference type="ARBA" id="ARBA00022729"/>
    </source>
</evidence>
<feature type="chain" id="PRO_5042507723" evidence="11">
    <location>
        <begin position="22"/>
        <end position="397"/>
    </location>
</feature>
<keyword evidence="5" id="KW-0812">Transmembrane</keyword>
<dbReference type="CDD" id="cd00342">
    <property type="entry name" value="gram_neg_porins"/>
    <property type="match status" value="1"/>
</dbReference>
<evidence type="ECO:0000256" key="4">
    <source>
        <dbReference type="ARBA" id="ARBA00022452"/>
    </source>
</evidence>
<keyword evidence="14" id="KW-1185">Reference proteome</keyword>
<proteinExistence type="predicted"/>
<dbReference type="PANTHER" id="PTHR34501">
    <property type="entry name" value="PROTEIN YDDL-RELATED"/>
    <property type="match status" value="1"/>
</dbReference>